<keyword evidence="1" id="KW-0472">Membrane</keyword>
<reference evidence="2 3" key="1">
    <citation type="submission" date="2016-11" db="EMBL/GenBank/DDBJ databases">
        <authorList>
            <person name="Jaros S."/>
            <person name="Januszkiewicz K."/>
            <person name="Wedrychowicz H."/>
        </authorList>
    </citation>
    <scope>NUCLEOTIDE SEQUENCE [LARGE SCALE GENOMIC DNA]</scope>
    <source>
        <strain evidence="2 3">OK807</strain>
    </source>
</reference>
<evidence type="ECO:0000256" key="1">
    <source>
        <dbReference type="SAM" id="Phobius"/>
    </source>
</evidence>
<keyword evidence="1" id="KW-1133">Transmembrane helix</keyword>
<evidence type="ECO:0000313" key="2">
    <source>
        <dbReference type="EMBL" id="SFX47214.1"/>
    </source>
</evidence>
<evidence type="ECO:0000313" key="3">
    <source>
        <dbReference type="Proteomes" id="UP000181909"/>
    </source>
</evidence>
<feature type="transmembrane region" description="Helical" evidence="1">
    <location>
        <begin position="39"/>
        <end position="58"/>
    </location>
</feature>
<organism evidence="2 3">
    <name type="scientific">Streptomyces atratus</name>
    <dbReference type="NCBI Taxonomy" id="1893"/>
    <lineage>
        <taxon>Bacteria</taxon>
        <taxon>Bacillati</taxon>
        <taxon>Actinomycetota</taxon>
        <taxon>Actinomycetes</taxon>
        <taxon>Kitasatosporales</taxon>
        <taxon>Streptomycetaceae</taxon>
        <taxon>Streptomyces</taxon>
    </lineage>
</organism>
<dbReference type="EMBL" id="FPJO01000003">
    <property type="protein sequence ID" value="SFX47214.1"/>
    <property type="molecule type" value="Genomic_DNA"/>
</dbReference>
<sequence length="68" mass="7316">MAPGRMPSWMRRIADFKPVNWAMVAGRSALNGDPDRGVVLGRGGALLVLAVVAVGLSTRTFRSYQKSV</sequence>
<protein>
    <submittedName>
        <fullName evidence="2">ABC-2 type transport system permease protein</fullName>
    </submittedName>
</protein>
<dbReference type="Proteomes" id="UP000181909">
    <property type="component" value="Unassembled WGS sequence"/>
</dbReference>
<proteinExistence type="predicted"/>
<dbReference type="AlphaFoldDB" id="A0A1K1XC91"/>
<gene>
    <name evidence="2" type="ORF">SAMN02787144_1003239</name>
</gene>
<keyword evidence="1" id="KW-0812">Transmembrane</keyword>
<name>A0A1K1XC91_STRAR</name>
<accession>A0A1K1XC91</accession>